<keyword evidence="2" id="KW-1185">Reference proteome</keyword>
<accession>A0ABS9NET2</accession>
<dbReference type="RefSeq" id="WP_235065934.1">
    <property type="nucleotide sequence ID" value="NZ_CP049802.1"/>
</dbReference>
<protein>
    <submittedName>
        <fullName evidence="1">Phage resistance protein</fullName>
    </submittedName>
</protein>
<dbReference type="EMBL" id="JAANHJ010000001">
    <property type="protein sequence ID" value="MCG6225257.1"/>
    <property type="molecule type" value="Genomic_DNA"/>
</dbReference>
<sequence>MDEVNLYKKHFEFHSKLDYIATTNLSRVKEISKRICFASISTDKQAFDNKGNAYHRKIDDVAGDYISNLTLDYTIKPKEIGLVYGTISVKTNDEDEKQAYFKQGTFNNYARFITDLISDKVIYSSELDCFVIVKNNQYEMIDETNFKLNYPVEPKNQIDDFLDIMLELYRDHLTLEHNYKIYPYCIAGNDWVYDCKDLEMLKQSLDTNSLYAVKYNVDYKDINLDVPKQFYDLVTESDKSKNNLMLVHAYTMYRKMKLVQAEKWFLLKDFGRSGKGLFMATFDKLLTVNKVNFDSLLSPSFESANEWMNFYGADIAHANETGEITEKMMRILRKIATGETISGRGIGRNAFKFKNNAVLILDTNESVNTGEITANKTRTVKISLKDRPVNETDEERYQIFKPYWDFVQPNGNTSESASVSFLITSFEYLKEIGREFKFNDVTLKHYFSEDELTETQVIMLKVLKEQGFILAGDETLQRLIEEDYKSLKFKQARQDLKKIGVATRQDKWIEGKNYKVHEIGNQELFNMAYSLIDEY</sequence>
<reference evidence="1 2" key="1">
    <citation type="submission" date="2020-03" db="EMBL/GenBank/DDBJ databases">
        <title>Comparative genetics of Staphylococcus warneri persistents from caprine mastitis.</title>
        <authorList>
            <person name="Franca C.A."/>
            <person name="Rosa D.S."/>
            <person name="Silva A."/>
            <person name="Rodrigues D.L.N."/>
            <person name="Santos R.G."/>
            <person name="Castillo R.E.H."/>
            <person name="Moreira M.A.S."/>
            <person name="Lima M.C."/>
            <person name="Gouveia G.V."/>
            <person name="Gouveia J.J.S."/>
            <person name="Souza R.F.S."/>
            <person name="Bertram B."/>
            <person name="Azevedo V."/>
            <person name="Costa M."/>
        </authorList>
    </citation>
    <scope>NUCLEOTIDE SEQUENCE [LARGE SCALE GENOMIC DNA]</scope>
    <source>
        <strain evidence="1 2">Cap 9.2</strain>
    </source>
</reference>
<dbReference type="Proteomes" id="UP000814367">
    <property type="component" value="Unassembled WGS sequence"/>
</dbReference>
<proteinExistence type="predicted"/>
<dbReference type="Gene3D" id="3.40.50.300">
    <property type="entry name" value="P-loop containing nucleotide triphosphate hydrolases"/>
    <property type="match status" value="1"/>
</dbReference>
<dbReference type="InterPro" id="IPR027417">
    <property type="entry name" value="P-loop_NTPase"/>
</dbReference>
<name>A0ABS9NET2_STAWA</name>
<evidence type="ECO:0000313" key="2">
    <source>
        <dbReference type="Proteomes" id="UP000814367"/>
    </source>
</evidence>
<evidence type="ECO:0000313" key="1">
    <source>
        <dbReference type="EMBL" id="MCG6225257.1"/>
    </source>
</evidence>
<gene>
    <name evidence="1" type="ORF">G8J23_04415</name>
</gene>
<comment type="caution">
    <text evidence="1">The sequence shown here is derived from an EMBL/GenBank/DDBJ whole genome shotgun (WGS) entry which is preliminary data.</text>
</comment>
<organism evidence="1 2">
    <name type="scientific">Staphylococcus warneri</name>
    <dbReference type="NCBI Taxonomy" id="1292"/>
    <lineage>
        <taxon>Bacteria</taxon>
        <taxon>Bacillati</taxon>
        <taxon>Bacillota</taxon>
        <taxon>Bacilli</taxon>
        <taxon>Bacillales</taxon>
        <taxon>Staphylococcaceae</taxon>
        <taxon>Staphylococcus</taxon>
    </lineage>
</organism>